<gene>
    <name evidence="1" type="ORF">FPE_LOCUS1440</name>
</gene>
<dbReference type="PANTHER" id="PTHR34464">
    <property type="entry name" value="OS09G0376300 PROTEIN"/>
    <property type="match status" value="1"/>
</dbReference>
<dbReference type="PANTHER" id="PTHR34464:SF3">
    <property type="entry name" value="OS09G0376300 PROTEIN"/>
    <property type="match status" value="1"/>
</dbReference>
<name>A0AAD1YPD9_9LAMI</name>
<dbReference type="Proteomes" id="UP000834106">
    <property type="component" value="Chromosome 1"/>
</dbReference>
<dbReference type="EMBL" id="OU503036">
    <property type="protein sequence ID" value="CAI9754009.1"/>
    <property type="molecule type" value="Genomic_DNA"/>
</dbReference>
<proteinExistence type="predicted"/>
<reference evidence="1" key="1">
    <citation type="submission" date="2023-05" db="EMBL/GenBank/DDBJ databases">
        <authorList>
            <person name="Huff M."/>
        </authorList>
    </citation>
    <scope>NUCLEOTIDE SEQUENCE</scope>
</reference>
<protein>
    <submittedName>
        <fullName evidence="1">Uncharacterized protein</fullName>
    </submittedName>
</protein>
<evidence type="ECO:0000313" key="2">
    <source>
        <dbReference type="Proteomes" id="UP000834106"/>
    </source>
</evidence>
<dbReference type="AlphaFoldDB" id="A0AAD1YPD9"/>
<sequence length="111" mass="12787">MIRSRDCSFVVRPVCFHPNSVSLFLSASDSNDSDWSIGWVEPHAPDFLSDVDADDSFAVLVPCYRHDCKELEKQEEEVPNQLFFSAMKNLPYEYSAGKKYMEPWLSTLQNM</sequence>
<accession>A0AAD1YPD9</accession>
<keyword evidence="2" id="KW-1185">Reference proteome</keyword>
<evidence type="ECO:0000313" key="1">
    <source>
        <dbReference type="EMBL" id="CAI9754009.1"/>
    </source>
</evidence>
<organism evidence="1 2">
    <name type="scientific">Fraxinus pennsylvanica</name>
    <dbReference type="NCBI Taxonomy" id="56036"/>
    <lineage>
        <taxon>Eukaryota</taxon>
        <taxon>Viridiplantae</taxon>
        <taxon>Streptophyta</taxon>
        <taxon>Embryophyta</taxon>
        <taxon>Tracheophyta</taxon>
        <taxon>Spermatophyta</taxon>
        <taxon>Magnoliopsida</taxon>
        <taxon>eudicotyledons</taxon>
        <taxon>Gunneridae</taxon>
        <taxon>Pentapetalae</taxon>
        <taxon>asterids</taxon>
        <taxon>lamiids</taxon>
        <taxon>Lamiales</taxon>
        <taxon>Oleaceae</taxon>
        <taxon>Oleeae</taxon>
        <taxon>Fraxinus</taxon>
    </lineage>
</organism>